<evidence type="ECO:0000313" key="9">
    <source>
        <dbReference type="EMBL" id="CAD11913.1"/>
    </source>
</evidence>
<reference evidence="9" key="1">
    <citation type="journal article" date="2002" name="Proc. Natl. Acad. Sci. U.S.A.">
        <title>A single Hox3 gene with composite bicoid and zerknullt expression characteristics in non-Cyclorrhaphan flies.</title>
        <authorList>
            <person name="Stauber M."/>
            <person name="Prell A."/>
            <person name="Schmidt-Ott U."/>
        </authorList>
    </citation>
    <scope>NUCLEOTIDE SEQUENCE</scope>
</reference>
<dbReference type="InterPro" id="IPR020479">
    <property type="entry name" value="HD_metazoa"/>
</dbReference>
<dbReference type="EMBL" id="AJ419661">
    <property type="protein sequence ID" value="CAD11913.1"/>
    <property type="molecule type" value="mRNA"/>
</dbReference>
<dbReference type="Gene3D" id="1.10.10.60">
    <property type="entry name" value="Homeodomain-like"/>
    <property type="match status" value="1"/>
</dbReference>
<dbReference type="PROSITE" id="PS50071">
    <property type="entry name" value="HOMEOBOX_2"/>
    <property type="match status" value="1"/>
</dbReference>
<feature type="compositionally biased region" description="Low complexity" evidence="7">
    <location>
        <begin position="191"/>
        <end position="200"/>
    </location>
</feature>
<comment type="subcellular location">
    <subcellularLocation>
        <location evidence="1 5 6">Nucleus</location>
    </subcellularLocation>
</comment>
<dbReference type="AlphaFoldDB" id="Q8WQ57"/>
<keyword evidence="4 5" id="KW-0539">Nucleus</keyword>
<organism evidence="9">
    <name type="scientific">Empis livida</name>
    <dbReference type="NCBI Taxonomy" id="178772"/>
    <lineage>
        <taxon>Eukaryota</taxon>
        <taxon>Metazoa</taxon>
        <taxon>Ecdysozoa</taxon>
        <taxon>Arthropoda</taxon>
        <taxon>Hexapoda</taxon>
        <taxon>Insecta</taxon>
        <taxon>Pterygota</taxon>
        <taxon>Neoptera</taxon>
        <taxon>Endopterygota</taxon>
        <taxon>Diptera</taxon>
        <taxon>Brachycera</taxon>
        <taxon>Muscomorpha</taxon>
        <taxon>Empidoidea</taxon>
        <taxon>Empididae</taxon>
        <taxon>Empidinae</taxon>
        <taxon>Empis</taxon>
    </lineage>
</organism>
<dbReference type="PRINTS" id="PR00024">
    <property type="entry name" value="HOMEOBOX"/>
</dbReference>
<accession>Q8WQ57</accession>
<dbReference type="SMART" id="SM00389">
    <property type="entry name" value="HOX"/>
    <property type="match status" value="1"/>
</dbReference>
<dbReference type="CDD" id="cd00086">
    <property type="entry name" value="homeodomain"/>
    <property type="match status" value="1"/>
</dbReference>
<feature type="domain" description="Homeobox" evidence="8">
    <location>
        <begin position="109"/>
        <end position="169"/>
    </location>
</feature>
<dbReference type="PANTHER" id="PTHR24333">
    <property type="entry name" value="HOMEO BOX HB9 LIKE A-RELATED"/>
    <property type="match status" value="1"/>
</dbReference>
<dbReference type="InterPro" id="IPR017970">
    <property type="entry name" value="Homeobox_CS"/>
</dbReference>
<evidence type="ECO:0000256" key="5">
    <source>
        <dbReference type="PROSITE-ProRule" id="PRU00108"/>
    </source>
</evidence>
<evidence type="ECO:0000256" key="1">
    <source>
        <dbReference type="ARBA" id="ARBA00004123"/>
    </source>
</evidence>
<evidence type="ECO:0000256" key="7">
    <source>
        <dbReference type="SAM" id="MobiDB-lite"/>
    </source>
</evidence>
<evidence type="ECO:0000256" key="6">
    <source>
        <dbReference type="RuleBase" id="RU000682"/>
    </source>
</evidence>
<name>Q8WQ57_9MUSC</name>
<proteinExistence type="evidence at transcript level"/>
<dbReference type="PANTHER" id="PTHR24333:SF13">
    <property type="entry name" value="HOMEOBOX DOMAIN-CONTAINING PROTEIN"/>
    <property type="match status" value="1"/>
</dbReference>
<dbReference type="PROSITE" id="PS00027">
    <property type="entry name" value="HOMEOBOX_1"/>
    <property type="match status" value="1"/>
</dbReference>
<evidence type="ECO:0000256" key="2">
    <source>
        <dbReference type="ARBA" id="ARBA00023125"/>
    </source>
</evidence>
<dbReference type="GO" id="GO:0000981">
    <property type="term" value="F:DNA-binding transcription factor activity, RNA polymerase II-specific"/>
    <property type="evidence" value="ECO:0007669"/>
    <property type="project" value="InterPro"/>
</dbReference>
<dbReference type="InterPro" id="IPR009057">
    <property type="entry name" value="Homeodomain-like_sf"/>
</dbReference>
<keyword evidence="3 5" id="KW-0371">Homeobox</keyword>
<feature type="DNA-binding region" description="Homeobox" evidence="5">
    <location>
        <begin position="111"/>
        <end position="170"/>
    </location>
</feature>
<dbReference type="Pfam" id="PF00046">
    <property type="entry name" value="Homeodomain"/>
    <property type="match status" value="1"/>
</dbReference>
<dbReference type="InterPro" id="IPR001356">
    <property type="entry name" value="HD"/>
</dbReference>
<protein>
    <submittedName>
        <fullName evidence="9">Zerknuellt protein</fullName>
    </submittedName>
</protein>
<keyword evidence="2 5" id="KW-0238">DNA-binding</keyword>
<sequence length="359" mass="41604">MGELNQNQFYCYPLLKSYDEVAQYNTIYQQLSTLPSSSYNCNNNIHGERAVKNHNNCHITSRIMQYHNFVNSSPFNGTIPTTVTHMVLNKTELIENPIKTTNDPTLNVQKIKRPRTAFTSHQLFELENEYKLNEYLSRPRRIEISQRLSLQERNVKVWFQNRRMKQKKDMGLQNNNNKSGSSQALNGNKFSSDYSNTSSSEENGVDHKGIVQRLMSYSQDFCSIQNKSEELLKCSRGQKRKFKDIETTEFDQKNNSIVLKNNSDIREDNFSELSFIESVLSDCCRNPTELNSADEQFSKKSYDCSVNMILQDIKKDLELSSILTEKNQNISTDEIIKKPSLNLSWGEPKIKKPRNFVPT</sequence>
<feature type="region of interest" description="Disordered" evidence="7">
    <location>
        <begin position="166"/>
        <end position="204"/>
    </location>
</feature>
<evidence type="ECO:0000256" key="3">
    <source>
        <dbReference type="ARBA" id="ARBA00023155"/>
    </source>
</evidence>
<dbReference type="GO" id="GO:0003677">
    <property type="term" value="F:DNA binding"/>
    <property type="evidence" value="ECO:0007669"/>
    <property type="project" value="UniProtKB-UniRule"/>
</dbReference>
<feature type="compositionally biased region" description="Polar residues" evidence="7">
    <location>
        <begin position="172"/>
        <end position="190"/>
    </location>
</feature>
<gene>
    <name evidence="9" type="primary">zen</name>
</gene>
<dbReference type="GO" id="GO:0005634">
    <property type="term" value="C:nucleus"/>
    <property type="evidence" value="ECO:0007669"/>
    <property type="project" value="UniProtKB-SubCell"/>
</dbReference>
<evidence type="ECO:0000256" key="4">
    <source>
        <dbReference type="ARBA" id="ARBA00023242"/>
    </source>
</evidence>
<dbReference type="InterPro" id="IPR050848">
    <property type="entry name" value="Homeobox_TF"/>
</dbReference>
<evidence type="ECO:0000259" key="8">
    <source>
        <dbReference type="PROSITE" id="PS50071"/>
    </source>
</evidence>
<dbReference type="SUPFAM" id="SSF46689">
    <property type="entry name" value="Homeodomain-like"/>
    <property type="match status" value="1"/>
</dbReference>